<evidence type="ECO:0000313" key="4">
    <source>
        <dbReference type="Proteomes" id="UP000001979"/>
    </source>
</evidence>
<feature type="domain" description="DUF5658" evidence="2">
    <location>
        <begin position="38"/>
        <end position="120"/>
    </location>
</feature>
<evidence type="ECO:0000259" key="2">
    <source>
        <dbReference type="Pfam" id="PF18902"/>
    </source>
</evidence>
<feature type="transmembrane region" description="Helical" evidence="1">
    <location>
        <begin position="103"/>
        <end position="123"/>
    </location>
</feature>
<keyword evidence="1" id="KW-1133">Transmembrane helix</keyword>
<name>Q12WI0_METBU</name>
<feature type="transmembrane region" description="Helical" evidence="1">
    <location>
        <begin position="74"/>
        <end position="91"/>
    </location>
</feature>
<dbReference type="KEGG" id="mbu:Mbur_1275"/>
<gene>
    <name evidence="3" type="ordered locus">Mbur_1275</name>
</gene>
<accession>Q12WI0</accession>
<dbReference type="HOGENOM" id="CLU_150433_0_0_2"/>
<keyword evidence="1" id="KW-0812">Transmembrane</keyword>
<evidence type="ECO:0000313" key="3">
    <source>
        <dbReference type="EMBL" id="ABE52196.1"/>
    </source>
</evidence>
<dbReference type="Proteomes" id="UP000001979">
    <property type="component" value="Chromosome"/>
</dbReference>
<keyword evidence="1" id="KW-0472">Membrane</keyword>
<dbReference type="InterPro" id="IPR043717">
    <property type="entry name" value="DUF5658"/>
</dbReference>
<dbReference type="EMBL" id="CP000300">
    <property type="protein sequence ID" value="ABE52196.1"/>
    <property type="molecule type" value="Genomic_DNA"/>
</dbReference>
<keyword evidence="4" id="KW-1185">Reference proteome</keyword>
<proteinExistence type="predicted"/>
<dbReference type="Pfam" id="PF18902">
    <property type="entry name" value="DUF5658"/>
    <property type="match status" value="1"/>
</dbReference>
<reference evidence="4" key="1">
    <citation type="journal article" date="2009" name="ISME J.">
        <title>The genome sequence of the psychrophilic archaeon, Methanococcoides burtonii: the role of genome evolution in cold adaptation.</title>
        <authorList>
            <person name="Allen M.A."/>
            <person name="Lauro F.M."/>
            <person name="Williams T.J."/>
            <person name="Burg D."/>
            <person name="Siddiqui K.S."/>
            <person name="De Francisci D."/>
            <person name="Chong K.W."/>
            <person name="Pilak O."/>
            <person name="Chew H.H."/>
            <person name="De Maere M.Z."/>
            <person name="Ting L."/>
            <person name="Katrib M."/>
            <person name="Ng C."/>
            <person name="Sowers K.R."/>
            <person name="Galperin M.Y."/>
            <person name="Anderson I.J."/>
            <person name="Ivanova N."/>
            <person name="Dalin E."/>
            <person name="Martinez M."/>
            <person name="Lapidus A."/>
            <person name="Hauser L."/>
            <person name="Land M."/>
            <person name="Thomas T."/>
            <person name="Cavicchioli R."/>
        </authorList>
    </citation>
    <scope>NUCLEOTIDE SEQUENCE [LARGE SCALE GENOMIC DNA]</scope>
    <source>
        <strain evidence="4">DSM 6242 / NBRC 107633 / OCM 468 / ACE-M</strain>
    </source>
</reference>
<feature type="transmembrane region" description="Helical" evidence="1">
    <location>
        <begin position="37"/>
        <end position="54"/>
    </location>
</feature>
<evidence type="ECO:0000256" key="1">
    <source>
        <dbReference type="SAM" id="Phobius"/>
    </source>
</evidence>
<organism evidence="3 4">
    <name type="scientific">Methanococcoides burtonii (strain DSM 6242 / NBRC 107633 / OCM 468 / ACE-M)</name>
    <dbReference type="NCBI Taxonomy" id="259564"/>
    <lineage>
        <taxon>Archaea</taxon>
        <taxon>Methanobacteriati</taxon>
        <taxon>Methanobacteriota</taxon>
        <taxon>Stenosarchaea group</taxon>
        <taxon>Methanomicrobia</taxon>
        <taxon>Methanosarcinales</taxon>
        <taxon>Methanosarcinaceae</taxon>
        <taxon>Methanococcoides</taxon>
    </lineage>
</organism>
<protein>
    <recommendedName>
        <fullName evidence="2">DUF5658 domain-containing protein</fullName>
    </recommendedName>
</protein>
<dbReference type="AlphaFoldDB" id="Q12WI0"/>
<sequence>MVEILLSRMAILSVANWFFPGGNAMSKLLSFLHDIRYVLLFYIVGDILTTYIGINGGHGFESNPFLTSLGLTYLLKLLFLFLLGILYIRTVERPILWDFTRHAVVLIGIFATVNNLIVIYYGYSPIQLVI</sequence>